<evidence type="ECO:0008006" key="5">
    <source>
        <dbReference type="Google" id="ProtNLM"/>
    </source>
</evidence>
<dbReference type="OrthoDB" id="4801970at2"/>
<dbReference type="RefSeq" id="WP_090712626.1">
    <property type="nucleotide sequence ID" value="NZ_FOVM01000009.1"/>
</dbReference>
<feature type="transmembrane region" description="Helical" evidence="2">
    <location>
        <begin position="42"/>
        <end position="61"/>
    </location>
</feature>
<evidence type="ECO:0000256" key="2">
    <source>
        <dbReference type="SAM" id="Phobius"/>
    </source>
</evidence>
<feature type="region of interest" description="Disordered" evidence="1">
    <location>
        <begin position="85"/>
        <end position="106"/>
    </location>
</feature>
<name>A0A1I5DEP6_9MICO</name>
<gene>
    <name evidence="3" type="ORF">SAMN05216219_2860</name>
</gene>
<dbReference type="Pfam" id="PF14030">
    <property type="entry name" value="DUF4245"/>
    <property type="match status" value="1"/>
</dbReference>
<dbReference type="Proteomes" id="UP000198867">
    <property type="component" value="Unassembled WGS sequence"/>
</dbReference>
<keyword evidence="4" id="KW-1185">Reference proteome</keyword>
<proteinExistence type="predicted"/>
<sequence>MSPSRRQPRVVAELGRPETPQETADRKAENSRNYRKRKTVNNLVYSLLVCVGLVLIIALAVPRADSSLVAEVDYAAVAVEAQSSSEHTLANPDLPGSWSSNRAEADKSGGVSSWNIGLITPSQQYIGITQGFDANETWVSQQLRQSTASSTITVDGVEWTVYDNRGRADMGNVEYALTTESGASTFIVFGTASDDEFLTVASALADQVLANDSNRSE</sequence>
<evidence type="ECO:0000256" key="1">
    <source>
        <dbReference type="SAM" id="MobiDB-lite"/>
    </source>
</evidence>
<dbReference type="InterPro" id="IPR025339">
    <property type="entry name" value="DUF4245"/>
</dbReference>
<feature type="region of interest" description="Disordered" evidence="1">
    <location>
        <begin position="1"/>
        <end position="33"/>
    </location>
</feature>
<accession>A0A1I5DEP6</accession>
<protein>
    <recommendedName>
        <fullName evidence="5">DUF4245 domain-containing protein</fullName>
    </recommendedName>
</protein>
<feature type="compositionally biased region" description="Basic and acidic residues" evidence="1">
    <location>
        <begin position="23"/>
        <end position="32"/>
    </location>
</feature>
<dbReference type="EMBL" id="FOVM01000009">
    <property type="protein sequence ID" value="SFN97653.1"/>
    <property type="molecule type" value="Genomic_DNA"/>
</dbReference>
<keyword evidence="2" id="KW-0812">Transmembrane</keyword>
<dbReference type="AlphaFoldDB" id="A0A1I5DEP6"/>
<organism evidence="3 4">
    <name type="scientific">Mycetocola miduiensis</name>
    <dbReference type="NCBI Taxonomy" id="995034"/>
    <lineage>
        <taxon>Bacteria</taxon>
        <taxon>Bacillati</taxon>
        <taxon>Actinomycetota</taxon>
        <taxon>Actinomycetes</taxon>
        <taxon>Micrococcales</taxon>
        <taxon>Microbacteriaceae</taxon>
        <taxon>Mycetocola</taxon>
    </lineage>
</organism>
<reference evidence="4" key="1">
    <citation type="submission" date="2016-10" db="EMBL/GenBank/DDBJ databases">
        <authorList>
            <person name="Varghese N."/>
            <person name="Submissions S."/>
        </authorList>
    </citation>
    <scope>NUCLEOTIDE SEQUENCE [LARGE SCALE GENOMIC DNA]</scope>
    <source>
        <strain evidence="4">CGMCC 1.11101</strain>
    </source>
</reference>
<evidence type="ECO:0000313" key="3">
    <source>
        <dbReference type="EMBL" id="SFN97653.1"/>
    </source>
</evidence>
<keyword evidence="2" id="KW-0472">Membrane</keyword>
<keyword evidence="2" id="KW-1133">Transmembrane helix</keyword>
<evidence type="ECO:0000313" key="4">
    <source>
        <dbReference type="Proteomes" id="UP000198867"/>
    </source>
</evidence>
<dbReference type="STRING" id="995034.SAMN05216219_2860"/>